<feature type="signal peptide" evidence="1">
    <location>
        <begin position="1"/>
        <end position="20"/>
    </location>
</feature>
<organism evidence="3 4">
    <name type="scientific">candidate division TA06 bacterium</name>
    <dbReference type="NCBI Taxonomy" id="2250710"/>
    <lineage>
        <taxon>Bacteria</taxon>
        <taxon>Bacteria division TA06</taxon>
    </lineage>
</organism>
<gene>
    <name evidence="3" type="ORF">DRP44_06510</name>
</gene>
<feature type="domain" description="PDZ" evidence="2">
    <location>
        <begin position="27"/>
        <end position="93"/>
    </location>
</feature>
<dbReference type="Proteomes" id="UP000282321">
    <property type="component" value="Unassembled WGS sequence"/>
</dbReference>
<dbReference type="SUPFAM" id="SSF50156">
    <property type="entry name" value="PDZ domain-like"/>
    <property type="match status" value="1"/>
</dbReference>
<keyword evidence="1" id="KW-0732">Signal</keyword>
<proteinExistence type="predicted"/>
<feature type="chain" id="PRO_5024915053" description="PDZ domain-containing protein" evidence="1">
    <location>
        <begin position="21"/>
        <end position="415"/>
    </location>
</feature>
<dbReference type="InterPro" id="IPR036034">
    <property type="entry name" value="PDZ_sf"/>
</dbReference>
<dbReference type="InterPro" id="IPR001478">
    <property type="entry name" value="PDZ"/>
</dbReference>
<evidence type="ECO:0000313" key="4">
    <source>
        <dbReference type="Proteomes" id="UP000282321"/>
    </source>
</evidence>
<comment type="caution">
    <text evidence="3">The sequence shown here is derived from an EMBL/GenBank/DDBJ whole genome shotgun (WGS) entry which is preliminary data.</text>
</comment>
<dbReference type="AlphaFoldDB" id="A0A660S6I8"/>
<name>A0A660S6I8_UNCT6</name>
<dbReference type="InterPro" id="IPR041489">
    <property type="entry name" value="PDZ_6"/>
</dbReference>
<dbReference type="EMBL" id="QNBC01000094">
    <property type="protein sequence ID" value="RKX65375.1"/>
    <property type="molecule type" value="Genomic_DNA"/>
</dbReference>
<dbReference type="Gene3D" id="2.30.42.10">
    <property type="match status" value="1"/>
</dbReference>
<evidence type="ECO:0000256" key="1">
    <source>
        <dbReference type="SAM" id="SignalP"/>
    </source>
</evidence>
<reference evidence="3 4" key="1">
    <citation type="submission" date="2018-06" db="EMBL/GenBank/DDBJ databases">
        <title>Extensive metabolic versatility and redundancy in microbially diverse, dynamic hydrothermal sediments.</title>
        <authorList>
            <person name="Dombrowski N."/>
            <person name="Teske A."/>
            <person name="Baker B.J."/>
        </authorList>
    </citation>
    <scope>NUCLEOTIDE SEQUENCE [LARGE SCALE GENOMIC DNA]</scope>
    <source>
        <strain evidence="3">B35_G9</strain>
    </source>
</reference>
<dbReference type="PROSITE" id="PS51257">
    <property type="entry name" value="PROKAR_LIPOPROTEIN"/>
    <property type="match status" value="1"/>
</dbReference>
<evidence type="ECO:0000259" key="2">
    <source>
        <dbReference type="SMART" id="SM00228"/>
    </source>
</evidence>
<protein>
    <recommendedName>
        <fullName evidence="2">PDZ domain-containing protein</fullName>
    </recommendedName>
</protein>
<dbReference type="Pfam" id="PF17820">
    <property type="entry name" value="PDZ_6"/>
    <property type="match status" value="1"/>
</dbReference>
<evidence type="ECO:0000313" key="3">
    <source>
        <dbReference type="EMBL" id="RKX65375.1"/>
    </source>
</evidence>
<dbReference type="SMART" id="SM00228">
    <property type="entry name" value="PDZ"/>
    <property type="match status" value="1"/>
</dbReference>
<accession>A0A660S6I8</accession>
<sequence length="415" mass="47736">MKKYLLYLIVLILSSTGCSTDLKTNTGKMYIKIATPYIANVEKNSNAYINGLRPGDRIIYINGKKIDRTADIYEESNNLTKIGVVDITIKRNFTTFKVTLRNGLSGISFQEQNYPSTLGFALYDIANAINRKLPYEYAAAIAGDIFSPFINEKKCMEEGENIYAKQNIEFIGKAIGLKFTQIYTSSNCFNNTYSLKLLYTKYLDYMKELIQNRGIILVHGGFGFPLFWNWGIIDSVRNDTLLGYTVGCGGVRSPIVYPPFSAYSVKYTGTILPLDSINIHIIKQIIALYSGNQNSPFWRTGFKAYEELEGIDNLNKFSQYMLNESTYELFWKNLKLNRQSENAFLYYSGMSKNRKIRSYLERIMRLNNEVINGRTPLFTENNNKTHINNYLNYVKHIAKLDSARIELYKKILLLY</sequence>